<gene>
    <name evidence="2" type="ORF">AFUS01_LOCUS23850</name>
</gene>
<reference evidence="2" key="1">
    <citation type="submission" date="2021-06" db="EMBL/GenBank/DDBJ databases">
        <authorList>
            <person name="Hodson N. C."/>
            <person name="Mongue J. A."/>
            <person name="Jaron S. K."/>
        </authorList>
    </citation>
    <scope>NUCLEOTIDE SEQUENCE</scope>
</reference>
<sequence length="81" mass="8833">MQQHWSNYQEERIDWGKRLQIEFPMMQQALLPGSANESSLPCPSAIASGNGSADPPTPQAQTIKEPPTGEPSPDQKTVKDG</sequence>
<comment type="caution">
    <text evidence="2">The sequence shown here is derived from an EMBL/GenBank/DDBJ whole genome shotgun (WGS) entry which is preliminary data.</text>
</comment>
<organism evidence="2 3">
    <name type="scientific">Allacma fusca</name>
    <dbReference type="NCBI Taxonomy" id="39272"/>
    <lineage>
        <taxon>Eukaryota</taxon>
        <taxon>Metazoa</taxon>
        <taxon>Ecdysozoa</taxon>
        <taxon>Arthropoda</taxon>
        <taxon>Hexapoda</taxon>
        <taxon>Collembola</taxon>
        <taxon>Symphypleona</taxon>
        <taxon>Sminthuridae</taxon>
        <taxon>Allacma</taxon>
    </lineage>
</organism>
<protein>
    <submittedName>
        <fullName evidence="2">Uncharacterized protein</fullName>
    </submittedName>
</protein>
<name>A0A8J2KFT3_9HEXA</name>
<dbReference type="Proteomes" id="UP000708208">
    <property type="component" value="Unassembled WGS sequence"/>
</dbReference>
<feature type="compositionally biased region" description="Polar residues" evidence="1">
    <location>
        <begin position="35"/>
        <end position="51"/>
    </location>
</feature>
<proteinExistence type="predicted"/>
<evidence type="ECO:0000256" key="1">
    <source>
        <dbReference type="SAM" id="MobiDB-lite"/>
    </source>
</evidence>
<evidence type="ECO:0000313" key="3">
    <source>
        <dbReference type="Proteomes" id="UP000708208"/>
    </source>
</evidence>
<feature type="non-terminal residue" evidence="2">
    <location>
        <position position="1"/>
    </location>
</feature>
<keyword evidence="3" id="KW-1185">Reference proteome</keyword>
<dbReference type="AlphaFoldDB" id="A0A8J2KFT3"/>
<feature type="region of interest" description="Disordered" evidence="1">
    <location>
        <begin position="32"/>
        <end position="81"/>
    </location>
</feature>
<dbReference type="EMBL" id="CAJVCH010291604">
    <property type="protein sequence ID" value="CAG7785211.1"/>
    <property type="molecule type" value="Genomic_DNA"/>
</dbReference>
<evidence type="ECO:0000313" key="2">
    <source>
        <dbReference type="EMBL" id="CAG7785211.1"/>
    </source>
</evidence>
<accession>A0A8J2KFT3</accession>